<keyword evidence="2" id="KW-1185">Reference proteome</keyword>
<dbReference type="Proteomes" id="UP000321479">
    <property type="component" value="Chromosome"/>
</dbReference>
<gene>
    <name evidence="1" type="ORF">FRZ54_09380</name>
</gene>
<dbReference type="RefSeq" id="WP_147031360.1">
    <property type="nucleotide sequence ID" value="NZ_CP042436.1"/>
</dbReference>
<sequence length="115" mass="13048">MASFTTRVELVNPDHNDYELLHQEMRDAQFYRSISYCGIWKDLPFAEYDHTASQTVSQAYDSALAAVQTVIDNKPVNDKQQKKDFLLLVTEVADVRVFKLPNTTDIARLPPGASL</sequence>
<reference evidence="1 2" key="1">
    <citation type="journal article" date="2017" name="Curr. Microbiol.">
        <title>Mucilaginibacter ginsenosidivorans sp. nov., Isolated from Soil of Ginseng Field.</title>
        <authorList>
            <person name="Kim M.M."/>
            <person name="Siddiqi M.Z."/>
            <person name="Im W.T."/>
        </authorList>
    </citation>
    <scope>NUCLEOTIDE SEQUENCE [LARGE SCALE GENOMIC DNA]</scope>
    <source>
        <strain evidence="1 2">Gsoil 3017</strain>
    </source>
</reference>
<evidence type="ECO:0000313" key="1">
    <source>
        <dbReference type="EMBL" id="QEC62783.1"/>
    </source>
</evidence>
<evidence type="ECO:0000313" key="2">
    <source>
        <dbReference type="Proteomes" id="UP000321479"/>
    </source>
</evidence>
<dbReference type="AlphaFoldDB" id="A0A5B8UV24"/>
<dbReference type="KEGG" id="mgin:FRZ54_09380"/>
<name>A0A5B8UV24_9SPHI</name>
<dbReference type="EMBL" id="CP042436">
    <property type="protein sequence ID" value="QEC62783.1"/>
    <property type="molecule type" value="Genomic_DNA"/>
</dbReference>
<proteinExistence type="predicted"/>
<dbReference type="OrthoDB" id="330204at2"/>
<organism evidence="1 2">
    <name type="scientific">Mucilaginibacter ginsenosidivorans</name>
    <dbReference type="NCBI Taxonomy" id="398053"/>
    <lineage>
        <taxon>Bacteria</taxon>
        <taxon>Pseudomonadati</taxon>
        <taxon>Bacteroidota</taxon>
        <taxon>Sphingobacteriia</taxon>
        <taxon>Sphingobacteriales</taxon>
        <taxon>Sphingobacteriaceae</taxon>
        <taxon>Mucilaginibacter</taxon>
    </lineage>
</organism>
<protein>
    <submittedName>
        <fullName evidence="1">Uncharacterized protein</fullName>
    </submittedName>
</protein>
<accession>A0A5B8UV24</accession>